<dbReference type="EMBL" id="CM000881">
    <property type="protein sequence ID" value="PNT69910.1"/>
    <property type="molecule type" value="Genomic_DNA"/>
</dbReference>
<dbReference type="AlphaFoldDB" id="A0A2K2D6K0"/>
<dbReference type="Proteomes" id="UP000008810">
    <property type="component" value="Chromosome 2"/>
</dbReference>
<dbReference type="InParanoid" id="A0A2K2D6K0"/>
<reference evidence="1" key="2">
    <citation type="submission" date="2017-06" db="EMBL/GenBank/DDBJ databases">
        <title>WGS assembly of Brachypodium distachyon.</title>
        <authorList>
            <consortium name="The International Brachypodium Initiative"/>
            <person name="Lucas S."/>
            <person name="Harmon-Smith M."/>
            <person name="Lail K."/>
            <person name="Tice H."/>
            <person name="Grimwood J."/>
            <person name="Bruce D."/>
            <person name="Barry K."/>
            <person name="Shu S."/>
            <person name="Lindquist E."/>
            <person name="Wang M."/>
            <person name="Pitluck S."/>
            <person name="Vogel J.P."/>
            <person name="Garvin D.F."/>
            <person name="Mockler T.C."/>
            <person name="Schmutz J."/>
            <person name="Rokhsar D."/>
            <person name="Bevan M.W."/>
        </authorList>
    </citation>
    <scope>NUCLEOTIDE SEQUENCE</scope>
    <source>
        <strain evidence="1">Bd21</strain>
    </source>
</reference>
<name>A0A2K2D6K0_BRADI</name>
<reference evidence="1 2" key="1">
    <citation type="journal article" date="2010" name="Nature">
        <title>Genome sequencing and analysis of the model grass Brachypodium distachyon.</title>
        <authorList>
            <consortium name="International Brachypodium Initiative"/>
        </authorList>
    </citation>
    <scope>NUCLEOTIDE SEQUENCE [LARGE SCALE GENOMIC DNA]</scope>
    <source>
        <strain evidence="1 2">Bd21</strain>
    </source>
</reference>
<sequence>MEQLGEDVGQLKMPCSKTIRAAIQSFHMPVISSIWWIILKTIKKWEILLKVDLLPQMVVVSRPISLIINSPHLVTWV</sequence>
<evidence type="ECO:0000313" key="3">
    <source>
        <dbReference type="Proteomes" id="UP000008810"/>
    </source>
</evidence>
<reference evidence="2" key="3">
    <citation type="submission" date="2018-08" db="UniProtKB">
        <authorList>
            <consortium name="EnsemblPlants"/>
        </authorList>
    </citation>
    <scope>IDENTIFICATION</scope>
    <source>
        <strain evidence="2">cv. Bd21</strain>
    </source>
</reference>
<protein>
    <submittedName>
        <fullName evidence="1 2">Uncharacterized protein</fullName>
    </submittedName>
</protein>
<dbReference type="Gramene" id="PNT69910">
    <property type="protein sequence ID" value="PNT69910"/>
    <property type="gene ID" value="BRADI_2g02813v3"/>
</dbReference>
<evidence type="ECO:0000313" key="2">
    <source>
        <dbReference type="EnsemblPlants" id="PNT69910"/>
    </source>
</evidence>
<gene>
    <name evidence="1" type="ORF">BRADI_2g02813v3</name>
</gene>
<evidence type="ECO:0000313" key="1">
    <source>
        <dbReference type="EMBL" id="PNT69910.1"/>
    </source>
</evidence>
<organism evidence="1">
    <name type="scientific">Brachypodium distachyon</name>
    <name type="common">Purple false brome</name>
    <name type="synonym">Trachynia distachya</name>
    <dbReference type="NCBI Taxonomy" id="15368"/>
    <lineage>
        <taxon>Eukaryota</taxon>
        <taxon>Viridiplantae</taxon>
        <taxon>Streptophyta</taxon>
        <taxon>Embryophyta</taxon>
        <taxon>Tracheophyta</taxon>
        <taxon>Spermatophyta</taxon>
        <taxon>Magnoliopsida</taxon>
        <taxon>Liliopsida</taxon>
        <taxon>Poales</taxon>
        <taxon>Poaceae</taxon>
        <taxon>BOP clade</taxon>
        <taxon>Pooideae</taxon>
        <taxon>Stipodae</taxon>
        <taxon>Brachypodieae</taxon>
        <taxon>Brachypodium</taxon>
    </lineage>
</organism>
<dbReference type="EnsemblPlants" id="PNT69910">
    <property type="protein sequence ID" value="PNT69910"/>
    <property type="gene ID" value="BRADI_2g02813v3"/>
</dbReference>
<proteinExistence type="predicted"/>
<keyword evidence="3" id="KW-1185">Reference proteome</keyword>
<accession>A0A2K2D6K0</accession>